<dbReference type="InterPro" id="IPR001611">
    <property type="entry name" value="Leu-rich_rpt"/>
</dbReference>
<reference evidence="4" key="1">
    <citation type="submission" date="2017-09" db="EMBL/GenBank/DDBJ databases">
        <authorList>
            <person name="Varghese N."/>
            <person name="Submissions S."/>
        </authorList>
    </citation>
    <scope>NUCLEOTIDE SEQUENCE [LARGE SCALE GENOMIC DNA]</scope>
    <source>
        <strain evidence="4">MSL47</strain>
    </source>
</reference>
<gene>
    <name evidence="3" type="ORF">SAMN06265827_11121</name>
</gene>
<keyword evidence="4" id="KW-1185">Reference proteome</keyword>
<organism evidence="3 4">
    <name type="scientific">Orenia metallireducens</name>
    <dbReference type="NCBI Taxonomy" id="1413210"/>
    <lineage>
        <taxon>Bacteria</taxon>
        <taxon>Bacillati</taxon>
        <taxon>Bacillota</taxon>
        <taxon>Clostridia</taxon>
        <taxon>Halanaerobiales</taxon>
        <taxon>Halobacteroidaceae</taxon>
        <taxon>Orenia</taxon>
    </lineage>
</organism>
<sequence length="485" mass="54314">MKHTINNNNKFRNPLSITMDSNKELTVVFSNEFTVSATANRAGIIKVKGGEILFSTEVEKEGRFSYGKEITLIATPPADYGIAYWEVNGQRFNDSDNMNLDQTEISIKIDGNKDVKVIFSPNVYEGDYDQDEGTIWGAIREEINKKKGPITEANLKELLYINATGYDISDLSESSELTGEKYTSYLINLETLILDGSEIGDHPVDADMLETISEINSLRQLEISDIIVNDNGDDDYTSDDLGYDHTDFAVIDAFSKFDKLNNLEVLKLNHNGITDINFIQNLTKLKSLWLLNNRLKDITPLENLKDNLEEVYLTGNKYIRIGTDELPSSGDEHLDDLMIENYHVLNKLSSVYTEEWPEVIVDIEGDGKLNISPTNNENYFFPGRDIFIIPTPLARVGEGDVLTGLSIDGNPIKIQETDNTVDDNSVQALLNSEGRVIKGAIISDDDIIYATYYTNPDNGQTHNIIGKIVVIDCKSDIDISATFEE</sequence>
<dbReference type="RefSeq" id="WP_097017702.1">
    <property type="nucleotide sequence ID" value="NZ_OBDZ01000011.1"/>
</dbReference>
<accession>A0A285GVV2</accession>
<evidence type="ECO:0000256" key="2">
    <source>
        <dbReference type="ARBA" id="ARBA00022737"/>
    </source>
</evidence>
<proteinExistence type="predicted"/>
<evidence type="ECO:0000313" key="3">
    <source>
        <dbReference type="EMBL" id="SNY27424.1"/>
    </source>
</evidence>
<keyword evidence="1" id="KW-0433">Leucine-rich repeat</keyword>
<dbReference type="InterPro" id="IPR032675">
    <property type="entry name" value="LRR_dom_sf"/>
</dbReference>
<keyword evidence="2" id="KW-0677">Repeat</keyword>
<dbReference type="PANTHER" id="PTHR18849:SF0">
    <property type="entry name" value="CILIA- AND FLAGELLA-ASSOCIATED PROTEIN 410-RELATED"/>
    <property type="match status" value="1"/>
</dbReference>
<dbReference type="Pfam" id="PF12799">
    <property type="entry name" value="LRR_4"/>
    <property type="match status" value="1"/>
</dbReference>
<dbReference type="AlphaFoldDB" id="A0A285GVV2"/>
<dbReference type="PANTHER" id="PTHR18849">
    <property type="entry name" value="LEUCINE RICH REPEAT PROTEIN"/>
    <property type="match status" value="1"/>
</dbReference>
<dbReference type="PROSITE" id="PS51450">
    <property type="entry name" value="LRR"/>
    <property type="match status" value="2"/>
</dbReference>
<dbReference type="Gene3D" id="3.80.10.10">
    <property type="entry name" value="Ribonuclease Inhibitor"/>
    <property type="match status" value="1"/>
</dbReference>
<dbReference type="OrthoDB" id="2339349at2"/>
<protein>
    <submittedName>
        <fullName evidence="3">Leucine Rich repeat-containing protein</fullName>
    </submittedName>
</protein>
<dbReference type="InterPro" id="IPR025875">
    <property type="entry name" value="Leu-rich_rpt_4"/>
</dbReference>
<dbReference type="EMBL" id="OBDZ01000011">
    <property type="protein sequence ID" value="SNY27424.1"/>
    <property type="molecule type" value="Genomic_DNA"/>
</dbReference>
<evidence type="ECO:0000256" key="1">
    <source>
        <dbReference type="ARBA" id="ARBA00022614"/>
    </source>
</evidence>
<name>A0A285GVV2_9FIRM</name>
<dbReference type="SUPFAM" id="SSF52047">
    <property type="entry name" value="RNI-like"/>
    <property type="match status" value="1"/>
</dbReference>
<evidence type="ECO:0000313" key="4">
    <source>
        <dbReference type="Proteomes" id="UP000219573"/>
    </source>
</evidence>
<dbReference type="Proteomes" id="UP000219573">
    <property type="component" value="Unassembled WGS sequence"/>
</dbReference>